<accession>A0A6N2CF76</accession>
<proteinExistence type="predicted"/>
<organism evidence="1">
    <name type="scientific">Solanum chilense</name>
    <name type="common">Tomato</name>
    <name type="synonym">Lycopersicon chilense</name>
    <dbReference type="NCBI Taxonomy" id="4083"/>
    <lineage>
        <taxon>Eukaryota</taxon>
        <taxon>Viridiplantae</taxon>
        <taxon>Streptophyta</taxon>
        <taxon>Embryophyta</taxon>
        <taxon>Tracheophyta</taxon>
        <taxon>Spermatophyta</taxon>
        <taxon>Magnoliopsida</taxon>
        <taxon>eudicotyledons</taxon>
        <taxon>Gunneridae</taxon>
        <taxon>Pentapetalae</taxon>
        <taxon>asterids</taxon>
        <taxon>lamiids</taxon>
        <taxon>Solanales</taxon>
        <taxon>Solanaceae</taxon>
        <taxon>Solanoideae</taxon>
        <taxon>Solaneae</taxon>
        <taxon>Solanum</taxon>
        <taxon>Solanum subgen. Lycopersicon</taxon>
    </lineage>
</organism>
<sequence>MKIQKNAALAKRAKETRPKLRDYGRLLCSYSKAGRTPANFVLPAAKSSAQCEIAPRSSAKDT</sequence>
<dbReference type="EMBL" id="RXGB01000434">
    <property type="protein sequence ID" value="TMX03422.1"/>
    <property type="molecule type" value="Genomic_DNA"/>
</dbReference>
<evidence type="ECO:0000313" key="1">
    <source>
        <dbReference type="EMBL" id="TMX03422.1"/>
    </source>
</evidence>
<gene>
    <name evidence="1" type="ORF">EJD97_016464</name>
</gene>
<reference evidence="1" key="1">
    <citation type="submission" date="2019-05" db="EMBL/GenBank/DDBJ databases">
        <title>The de novo reference genome and transcriptome assemblies of the wild tomato species Solanum chilense.</title>
        <authorList>
            <person name="Stam R."/>
            <person name="Nosenko T."/>
            <person name="Hoerger A.C."/>
            <person name="Stephan W."/>
            <person name="Seidel M.A."/>
            <person name="Kuhn J.M.M."/>
            <person name="Haberer G."/>
            <person name="Tellier A."/>
        </authorList>
    </citation>
    <scope>NUCLEOTIDE SEQUENCE</scope>
    <source>
        <tissue evidence="1">Mature leaves</tissue>
    </source>
</reference>
<comment type="caution">
    <text evidence="1">The sequence shown here is derived from an EMBL/GenBank/DDBJ whole genome shotgun (WGS) entry which is preliminary data.</text>
</comment>
<dbReference type="AlphaFoldDB" id="A0A6N2CF76"/>
<protein>
    <submittedName>
        <fullName evidence="1">Uncharacterized protein</fullName>
    </submittedName>
</protein>
<name>A0A6N2CF76_SOLCI</name>